<reference evidence="1" key="1">
    <citation type="submission" date="2023-11" db="EMBL/GenBank/DDBJ databases">
        <authorList>
            <person name="Poullet M."/>
        </authorList>
    </citation>
    <scope>NUCLEOTIDE SEQUENCE</scope>
    <source>
        <strain evidence="1">E1834</strain>
    </source>
</reference>
<organism evidence="1 2">
    <name type="scientific">Meloidogyne enterolobii</name>
    <name type="common">Root-knot nematode worm</name>
    <name type="synonym">Meloidogyne mayaguensis</name>
    <dbReference type="NCBI Taxonomy" id="390850"/>
    <lineage>
        <taxon>Eukaryota</taxon>
        <taxon>Metazoa</taxon>
        <taxon>Ecdysozoa</taxon>
        <taxon>Nematoda</taxon>
        <taxon>Chromadorea</taxon>
        <taxon>Rhabditida</taxon>
        <taxon>Tylenchina</taxon>
        <taxon>Tylenchomorpha</taxon>
        <taxon>Tylenchoidea</taxon>
        <taxon>Meloidogynidae</taxon>
        <taxon>Meloidogyninae</taxon>
        <taxon>Meloidogyne</taxon>
    </lineage>
</organism>
<gene>
    <name evidence="1" type="ORF">MENTE1834_LOCUS22825</name>
</gene>
<evidence type="ECO:0000313" key="1">
    <source>
        <dbReference type="EMBL" id="CAK5075990.1"/>
    </source>
</evidence>
<protein>
    <submittedName>
        <fullName evidence="1">Uncharacterized protein</fullName>
    </submittedName>
</protein>
<accession>A0ACB0ZAJ4</accession>
<dbReference type="Proteomes" id="UP001497535">
    <property type="component" value="Unassembled WGS sequence"/>
</dbReference>
<proteinExistence type="predicted"/>
<sequence>MIFCHLIIIERICATVFIKCYETKNGRIFTTSWISIFLILSVLNFILNEEDEANDNLSSQNVTLSSAIIAMLLALIGLFEIILIGVIWNYNKNKLNGFTNSSQLSIIGGKPVVVINVHRRTSEYKLKKRYQVNYKSLLGIGYRPYKKKFI</sequence>
<name>A0ACB0ZAJ4_MELEN</name>
<dbReference type="EMBL" id="CAVMJV010000029">
    <property type="protein sequence ID" value="CAK5075990.1"/>
    <property type="molecule type" value="Genomic_DNA"/>
</dbReference>
<keyword evidence="2" id="KW-1185">Reference proteome</keyword>
<evidence type="ECO:0000313" key="2">
    <source>
        <dbReference type="Proteomes" id="UP001497535"/>
    </source>
</evidence>
<comment type="caution">
    <text evidence="1">The sequence shown here is derived from an EMBL/GenBank/DDBJ whole genome shotgun (WGS) entry which is preliminary data.</text>
</comment>